<comment type="caution">
    <text evidence="2">The sequence shown here is derived from an EMBL/GenBank/DDBJ whole genome shotgun (WGS) entry which is preliminary data.</text>
</comment>
<dbReference type="GO" id="GO:0004479">
    <property type="term" value="F:methionyl-tRNA formyltransferase activity"/>
    <property type="evidence" value="ECO:0007669"/>
    <property type="project" value="TreeGrafter"/>
</dbReference>
<sequence>MVVEKETLQGLTLSCKHQVFIFMKGIRSALLLGSCEFSQSYLRTLLLSSPFEEMHVVTPPGPVFPLSSFAQKEKIPVHQIPDAGLKDWIIPTPSNGRVFDLGIVASFGYYIPKSVQEAFPNGMFNIHPSLLPKYRGSSPIETSILSGDTCVGASIILMNTKEIDAGDILKQVSIVGISIYLSDLQTRSADEPLETTRNRLATLSAQLTIELIKDVNCGAGIKPVSQAPIYDPEMHPKCYKIGHETSIFSPLQHTANQIYWRRLALTNRYTVECKFLTANGTKLKLKLMDATPGHVPMGIDPFDWTALTSNEYMGVSILESSTPGVAFFDKKQRRIWIKCKADTWITCGCFRIENKSVDLSASQLWGYGMANVDKIYFF</sequence>
<dbReference type="SUPFAM" id="SSF53328">
    <property type="entry name" value="Formyltransferase"/>
    <property type="match status" value="1"/>
</dbReference>
<protein>
    <submittedName>
        <fullName evidence="2">Methionyl-tRNA formyltransferase</fullName>
    </submittedName>
</protein>
<dbReference type="EMBL" id="JMKJ01000077">
    <property type="protein sequence ID" value="KGG52448.1"/>
    <property type="molecule type" value="Genomic_DNA"/>
</dbReference>
<feature type="domain" description="Formyl transferase N-terminal" evidence="1">
    <location>
        <begin position="100"/>
        <end position="174"/>
    </location>
</feature>
<evidence type="ECO:0000313" key="2">
    <source>
        <dbReference type="EMBL" id="KGG52448.1"/>
    </source>
</evidence>
<dbReference type="PANTHER" id="PTHR11138">
    <property type="entry name" value="METHIONYL-TRNA FORMYLTRANSFERASE"/>
    <property type="match status" value="1"/>
</dbReference>
<dbReference type="AlphaFoldDB" id="A0A098VTN6"/>
<dbReference type="VEuPathDB" id="MicrosporidiaDB:DI09_16p20"/>
<dbReference type="GO" id="GO:0005739">
    <property type="term" value="C:mitochondrion"/>
    <property type="evidence" value="ECO:0007669"/>
    <property type="project" value="TreeGrafter"/>
</dbReference>
<proteinExistence type="predicted"/>
<dbReference type="GeneID" id="25258639"/>
<dbReference type="OrthoDB" id="10268103at2759"/>
<name>A0A098VTN6_9MICR</name>
<accession>A0A098VTN6</accession>
<evidence type="ECO:0000259" key="1">
    <source>
        <dbReference type="Pfam" id="PF00551"/>
    </source>
</evidence>
<organism evidence="2 3">
    <name type="scientific">Mitosporidium daphniae</name>
    <dbReference type="NCBI Taxonomy" id="1485682"/>
    <lineage>
        <taxon>Eukaryota</taxon>
        <taxon>Fungi</taxon>
        <taxon>Fungi incertae sedis</taxon>
        <taxon>Microsporidia</taxon>
        <taxon>Mitosporidium</taxon>
    </lineage>
</organism>
<gene>
    <name evidence="2" type="ORF">DI09_16p20</name>
</gene>
<reference evidence="2 3" key="1">
    <citation type="submission" date="2014-04" db="EMBL/GenBank/DDBJ databases">
        <title>A new species of microsporidia sheds light on the evolution of extreme parasitism.</title>
        <authorList>
            <person name="Haag K.L."/>
            <person name="James T.Y."/>
            <person name="Larsson R."/>
            <person name="Schaer T.M."/>
            <person name="Refardt D."/>
            <person name="Pombert J.-F."/>
            <person name="Ebert D."/>
        </authorList>
    </citation>
    <scope>NUCLEOTIDE SEQUENCE [LARGE SCALE GENOMIC DNA]</scope>
    <source>
        <strain evidence="2 3">UGP3</strain>
        <tissue evidence="2">Spores</tissue>
    </source>
</reference>
<keyword evidence="3" id="KW-1185">Reference proteome</keyword>
<dbReference type="InterPro" id="IPR036477">
    <property type="entry name" value="Formyl_transf_N_sf"/>
</dbReference>
<evidence type="ECO:0000313" key="3">
    <source>
        <dbReference type="Proteomes" id="UP000029725"/>
    </source>
</evidence>
<dbReference type="Gene3D" id="3.40.50.12230">
    <property type="match status" value="1"/>
</dbReference>
<dbReference type="InterPro" id="IPR002376">
    <property type="entry name" value="Formyl_transf_N"/>
</dbReference>
<dbReference type="Proteomes" id="UP000029725">
    <property type="component" value="Unassembled WGS sequence"/>
</dbReference>
<dbReference type="PANTHER" id="PTHR11138:SF5">
    <property type="entry name" value="METHIONYL-TRNA FORMYLTRANSFERASE, MITOCHONDRIAL"/>
    <property type="match status" value="1"/>
</dbReference>
<dbReference type="RefSeq" id="XP_013238915.1">
    <property type="nucleotide sequence ID" value="XM_013383461.1"/>
</dbReference>
<keyword evidence="2" id="KW-0808">Transferase</keyword>
<dbReference type="HOGENOM" id="CLU_731748_0_0_1"/>
<dbReference type="Pfam" id="PF00551">
    <property type="entry name" value="Formyl_trans_N"/>
    <property type="match status" value="1"/>
</dbReference>